<accession>A0A2H0LY79</accession>
<protein>
    <recommendedName>
        <fullName evidence="1">DNA binding HTH domain-containing protein</fullName>
    </recommendedName>
</protein>
<dbReference type="Pfam" id="PF02954">
    <property type="entry name" value="HTH_8"/>
    <property type="match status" value="1"/>
</dbReference>
<gene>
    <name evidence="2" type="ORF">COV72_03790</name>
</gene>
<proteinExistence type="predicted"/>
<reference evidence="2 3" key="1">
    <citation type="submission" date="2017-09" db="EMBL/GenBank/DDBJ databases">
        <title>Depth-based differentiation of microbial function through sediment-hosted aquifers and enrichment of novel symbionts in the deep terrestrial subsurface.</title>
        <authorList>
            <person name="Probst A.J."/>
            <person name="Ladd B."/>
            <person name="Jarett J.K."/>
            <person name="Geller-Mcgrath D.E."/>
            <person name="Sieber C.M."/>
            <person name="Emerson J.B."/>
            <person name="Anantharaman K."/>
            <person name="Thomas B.C."/>
            <person name="Malmstrom R."/>
            <person name="Stieglmeier M."/>
            <person name="Klingl A."/>
            <person name="Woyke T."/>
            <person name="Ryan C.M."/>
            <person name="Banfield J.F."/>
        </authorList>
    </citation>
    <scope>NUCLEOTIDE SEQUENCE [LARGE SCALE GENOMIC DNA]</scope>
    <source>
        <strain evidence="2">CG11_big_fil_rev_8_21_14_0_20_42_13</strain>
    </source>
</reference>
<name>A0A2H0LY79_9BACT</name>
<evidence type="ECO:0000259" key="1">
    <source>
        <dbReference type="Pfam" id="PF02954"/>
    </source>
</evidence>
<dbReference type="EMBL" id="PCWA01000052">
    <property type="protein sequence ID" value="PIQ89322.1"/>
    <property type="molecule type" value="Genomic_DNA"/>
</dbReference>
<feature type="domain" description="DNA binding HTH" evidence="1">
    <location>
        <begin position="789"/>
        <end position="819"/>
    </location>
</feature>
<dbReference type="Gene3D" id="1.10.10.60">
    <property type="entry name" value="Homeodomain-like"/>
    <property type="match status" value="1"/>
</dbReference>
<sequence>MLPVYKSEELFDKFNILNASQKEKYLSFVDYWATRVMRNKAEMGRPFNFKSGEEWIELLGAYGLRDIELNFLGFPNDKIHKNPQCLLVLENSGSPITNEYIARLARRLYKNYSEVTDEELAQILAIFDKYLGNLKVSIDREEIKVVLAGLKNDVQNLKINRGYKAKYQRKLRGELAAIELDDYSDVLLVDAALKHMGFSMFCPEEMRKIIGWQRGLFTWAASLKEFVNASKEKLKENGYKLYDEAVWSQLLEQLRLTLPQESENIIERYRLLVSSSPVHSEIELIFRLYSRLSLGERRNVEPPLLKLSFETYDLWDGNVYDAMAAFIRASNDPKDKVILAGVQAFNAPIWKKDIAHASGLQVIEGLRRTGLYVATQLRDRTYRYLKLYGYNKFLIHVAISKVAQRFHWNERKRLGKEIAKIQSFYGGKYKHIRKMEIDLSRLASKEGAIEGIVTIPLELLSAEYQARISKLLDTARRVDLSYKNFLPEEGSGSPILNISVKELNGRRKSLLNKLNKISGRKDGKLAMPTLSNAYDGYRIFVDEFIKLILAKNIPKNNSGAFKDAVSFSLLHGIYNALIHGNGLHKEKLIFIEWNISSSRLILKITDQGSDRIDFDSSNRKAVIYEGEIISGMGEALGHMESLVDNVALSEIIDEKGRKNGAVLTLVKKIRRSNSPLQSSRVISSQKELSKSHLINALIKFDGNISRVAREFKVSRTKISNYAGEEIRMIKTQVELKEKMRVILALEIYSARHGGYRMAAEYLGLSEPAFGKKLKKFNLSFAQFRSHTEEEALKSTGGNITKAAKLLGVSEKPLGKKHRKLAQKLRDETRKKKFDINIGKLGLALLKTKGNKTIAARKYFNVKEREFYNWFKKNPSAKTYIDEVILKARHKKKEEMIIRIALALAKADGERELAAHYASLHVRTVYRWLARHPHIEYEAKILFVGRLLNHISESLKNIGLNDIVNLELFFGEADLIIENTNFAISIIEKSLSNGKNGNQPSNELLEKWHSYRKLLKALMLVFNVEFNVQERTRRMLSIIKSASIDKSEKAGFYPLSTNRPRKLKDVSIYPNRSSSPAAKVIDIDLVSQYLQQICQKFSEINEKLEVKREPIKTEMIENIIDGYTLLADMLGEKSAFDTLYKTKDLNLRVLIGSDLRKQLEYNSFIVETMRVFDKNIIPIQKWYFKKRNVLSGERVAAGVYVRILSHPQLFIEGNHRTGSIIVNGILRSHDLAPFVLTLENMVDYLNLSSEIKFKSKKKYFDKWKLMSLEIKFSEFLRENIDEGYLKVISTSSPAKRPERRSGGESKWAAYDRFKFSLQDILSGLSAEQLGKVLKVSSVGELKNLLRSLKVSDVDNVGGKFLLSAMVPYKEIIEDAREEAVKPFRKVELIYGGHGRHLYCLKNAQGYIIKYPNSSSFRHIDLYWLNPLRNIAARILEGLAAPTILFDARAGEEDALAFREKGRGIREEEVVIVQREVIPWVEYLKRLARGGNILAAQNTIDRYKAMIIRMYERGAIDTDKHGILANYGIEKGGLRIYSFDFGDLSDSKDDAAVFIKELNTINTMVFEQVSAVSRTLRDYINKHYDSKGLFVDGDFVDLKDKDNFGRDLTEADNHEQFRLKFAMDKEAVRDLFLSTESWNNDESSSPLESGKNNPIFIIPADYADKDFALGLGELNKLADEKGWPEAIKAVMNNPELEHKISLLVRAQDRQDDTSGIIVDRSWAEDFKEEAVKRSVSEIKDRDIFILQMEYEFSNKFLDNFEKHLNKIYQYSKKKATQAAGMLAKVLM</sequence>
<dbReference type="Proteomes" id="UP000229641">
    <property type="component" value="Unassembled WGS sequence"/>
</dbReference>
<organism evidence="2 3">
    <name type="scientific">Candidatus Ghiorseimicrobium undicola</name>
    <dbReference type="NCBI Taxonomy" id="1974746"/>
    <lineage>
        <taxon>Bacteria</taxon>
        <taxon>Pseudomonadati</taxon>
        <taxon>Candidatus Omnitrophota</taxon>
        <taxon>Candidatus Ghiorseimicrobium</taxon>
    </lineage>
</organism>
<feature type="non-terminal residue" evidence="2">
    <location>
        <position position="1785"/>
    </location>
</feature>
<evidence type="ECO:0000313" key="2">
    <source>
        <dbReference type="EMBL" id="PIQ89322.1"/>
    </source>
</evidence>
<dbReference type="InterPro" id="IPR002197">
    <property type="entry name" value="HTH_Fis"/>
</dbReference>
<dbReference type="GO" id="GO:0043565">
    <property type="term" value="F:sequence-specific DNA binding"/>
    <property type="evidence" value="ECO:0007669"/>
    <property type="project" value="InterPro"/>
</dbReference>
<evidence type="ECO:0000313" key="3">
    <source>
        <dbReference type="Proteomes" id="UP000229641"/>
    </source>
</evidence>
<comment type="caution">
    <text evidence="2">The sequence shown here is derived from an EMBL/GenBank/DDBJ whole genome shotgun (WGS) entry which is preliminary data.</text>
</comment>